<organism evidence="2 3">
    <name type="scientific">Saponaria officinalis</name>
    <name type="common">Common soapwort</name>
    <name type="synonym">Lychnis saponaria</name>
    <dbReference type="NCBI Taxonomy" id="3572"/>
    <lineage>
        <taxon>Eukaryota</taxon>
        <taxon>Viridiplantae</taxon>
        <taxon>Streptophyta</taxon>
        <taxon>Embryophyta</taxon>
        <taxon>Tracheophyta</taxon>
        <taxon>Spermatophyta</taxon>
        <taxon>Magnoliopsida</taxon>
        <taxon>eudicotyledons</taxon>
        <taxon>Gunneridae</taxon>
        <taxon>Pentapetalae</taxon>
        <taxon>Caryophyllales</taxon>
        <taxon>Caryophyllaceae</taxon>
        <taxon>Caryophylleae</taxon>
        <taxon>Saponaria</taxon>
    </lineage>
</organism>
<feature type="region of interest" description="Disordered" evidence="1">
    <location>
        <begin position="338"/>
        <end position="362"/>
    </location>
</feature>
<reference evidence="2 3" key="1">
    <citation type="submission" date="2024-03" db="EMBL/GenBank/DDBJ databases">
        <title>WGS assembly of Saponaria officinalis var. Norfolk2.</title>
        <authorList>
            <person name="Jenkins J."/>
            <person name="Shu S."/>
            <person name="Grimwood J."/>
            <person name="Barry K."/>
            <person name="Goodstein D."/>
            <person name="Schmutz J."/>
            <person name="Leebens-Mack J."/>
            <person name="Osbourn A."/>
        </authorList>
    </citation>
    <scope>NUCLEOTIDE SEQUENCE [LARGE SCALE GENOMIC DNA]</scope>
    <source>
        <strain evidence="3">cv. Norfolk2</strain>
        <strain evidence="2">JIC</strain>
        <tissue evidence="2">Leaf</tissue>
    </source>
</reference>
<dbReference type="EMBL" id="JBDFQZ010000004">
    <property type="protein sequence ID" value="KAK9734551.1"/>
    <property type="molecule type" value="Genomic_DNA"/>
</dbReference>
<keyword evidence="3" id="KW-1185">Reference proteome</keyword>
<feature type="region of interest" description="Disordered" evidence="1">
    <location>
        <begin position="503"/>
        <end position="546"/>
    </location>
</feature>
<dbReference type="EMBL" id="JBDFQZ010000004">
    <property type="protein sequence ID" value="KAK9734550.1"/>
    <property type="molecule type" value="Genomic_DNA"/>
</dbReference>
<dbReference type="Proteomes" id="UP001443914">
    <property type="component" value="Unassembled WGS sequence"/>
</dbReference>
<feature type="compositionally biased region" description="Polar residues" evidence="1">
    <location>
        <begin position="265"/>
        <end position="284"/>
    </location>
</feature>
<feature type="region of interest" description="Disordered" evidence="1">
    <location>
        <begin position="117"/>
        <end position="144"/>
    </location>
</feature>
<evidence type="ECO:0000313" key="3">
    <source>
        <dbReference type="Proteomes" id="UP001443914"/>
    </source>
</evidence>
<sequence>MGADTGIPGNASRGNVLSSPEIPMLPQSLSLEPISLGTQKFMRSGELRRAMGFSLANASEDHMFRVSNFKPCAPLATEDLKLYKENVFNASVKARERSKFFRNSIYRLDKYTEAIGSKKRQRSDPLLNEKPGGSNLTKTAGQPSRHLLDQSAQRLENSANCAGMNKRFRSSAAELKVDGRFGSLSRDQMSNANDSNITKSVGGTSVQPEEKMLRLSAVGEGWDKKRKRSNGTVASRSTDNDMKKTLRTKLNTNTKLASCDISAVSKLSSRSNAKQDTSNGSPGTITKGKISRAPRTCSRIAVNSSDGQASSESCEGWEQPSSANKVISLGLMQNNTHAANSSHVPRQWGGQRQQKGWRSRRTNVVSPVTNHEEGQISSRKSKSPVIVARSPLNGNSGSFDSVDVHNVNSSPSNKIKVENTPSPGRLLEIDEILGSEHGVEEKGKDIGDVALKGKCKVGAFVFPTKKNKNLLNENDIDGIRRQGRTVSGLFLPGVSQSEAKLENMSTVKRIQNTRHGSEKIRGKSGRPPSKKMSDGRVTRNSESDDDHEELLAAATSARKASFVSCSSRLWKKIEPVFCSVSSQDVNHLKQQLSFAEELEDSQTLVSCVENNFLKERGDVPLGRKGSDTVVDKNESVHVGLTGERNMDNLNSLYQRVLCAIIEEEENEGLYNGYEGANMSSQWASDDSHCGSCNYADTETRDRDRFESEAESIVDFQIPKRYPGDRFSCNKSVTSNTTLNTSMSDSLYSSGRWLGDDGLSYSDAEFMGGSYQNDLVGSQGISASGAGLDCQYELMCVDDKLMMELQSIGLYPDAMPDLAEGEMINQDISELMEGFYDQIGRKKVKLIKIDSAVHDDSQRDKRFMEEVAMEQLVQMAYKRRMAYRRNSASKTVIRKVSKQVATGFIERTLARCKAFEVTGRSCFSEPAFQNVLFAAPRGTAAGINIATNACTGNEAAKHHNTSKADSVPLSMPDSCIDDFNGGCIDSAQAACHSFDNCFPKLESASDKIKKRDLPLNDVGGVSFNVATAYGRSLTRGPKGKASESNRDNNKGSLMTDIMLENTSVGGFKSDGKLKAKTKQKASAAPSLPCSIQQQVPGNKSGVEMLLPSSCNDSKGVSDNCEEPIDFDSIAQNDTSAPVDLNDWFKDLPDGDFADCLDIPMDDLSMVL</sequence>
<feature type="region of interest" description="Disordered" evidence="1">
    <location>
        <begin position="221"/>
        <end position="241"/>
    </location>
</feature>
<dbReference type="PANTHER" id="PTHR31115:SF4">
    <property type="entry name" value="SPECTRIN BETA CHAIN, BRAIN"/>
    <property type="match status" value="1"/>
</dbReference>
<feature type="compositionally biased region" description="Basic and acidic residues" evidence="1">
    <location>
        <begin position="531"/>
        <end position="542"/>
    </location>
</feature>
<comment type="caution">
    <text evidence="2">The sequence shown here is derived from an EMBL/GenBank/DDBJ whole genome shotgun (WGS) entry which is preliminary data.</text>
</comment>
<dbReference type="AlphaFoldDB" id="A0AAW1LJH5"/>
<gene>
    <name evidence="2" type="ORF">RND81_04G147600</name>
</gene>
<feature type="region of interest" description="Disordered" evidence="1">
    <location>
        <begin position="264"/>
        <end position="292"/>
    </location>
</feature>
<feature type="compositionally biased region" description="Polar residues" evidence="1">
    <location>
        <begin position="503"/>
        <end position="514"/>
    </location>
</feature>
<feature type="region of interest" description="Disordered" evidence="1">
    <location>
        <begin position="184"/>
        <end position="209"/>
    </location>
</feature>
<protein>
    <submittedName>
        <fullName evidence="2">Uncharacterized protein</fullName>
    </submittedName>
</protein>
<feature type="region of interest" description="Disordered" evidence="1">
    <location>
        <begin position="1"/>
        <end position="21"/>
    </location>
</feature>
<dbReference type="PANTHER" id="PTHR31115">
    <property type="entry name" value="OS05G0107300 PROTEIN"/>
    <property type="match status" value="1"/>
</dbReference>
<evidence type="ECO:0000313" key="2">
    <source>
        <dbReference type="EMBL" id="KAK9734550.1"/>
    </source>
</evidence>
<accession>A0AAW1LJH5</accession>
<feature type="compositionally biased region" description="Polar residues" evidence="1">
    <location>
        <begin position="185"/>
        <end position="207"/>
    </location>
</feature>
<name>A0AAW1LJH5_SAPOF</name>
<evidence type="ECO:0000256" key="1">
    <source>
        <dbReference type="SAM" id="MobiDB-lite"/>
    </source>
</evidence>
<proteinExistence type="predicted"/>